<organism evidence="3 4">
    <name type="scientific">Trapa natans</name>
    <name type="common">Water chestnut</name>
    <dbReference type="NCBI Taxonomy" id="22666"/>
    <lineage>
        <taxon>Eukaryota</taxon>
        <taxon>Viridiplantae</taxon>
        <taxon>Streptophyta</taxon>
        <taxon>Embryophyta</taxon>
        <taxon>Tracheophyta</taxon>
        <taxon>Spermatophyta</taxon>
        <taxon>Magnoliopsida</taxon>
        <taxon>eudicotyledons</taxon>
        <taxon>Gunneridae</taxon>
        <taxon>Pentapetalae</taxon>
        <taxon>rosids</taxon>
        <taxon>malvids</taxon>
        <taxon>Myrtales</taxon>
        <taxon>Lythraceae</taxon>
        <taxon>Trapa</taxon>
    </lineage>
</organism>
<dbReference type="Proteomes" id="UP001346149">
    <property type="component" value="Unassembled WGS sequence"/>
</dbReference>
<protein>
    <submittedName>
        <fullName evidence="3">Uncharacterized protein</fullName>
    </submittedName>
</protein>
<evidence type="ECO:0000313" key="4">
    <source>
        <dbReference type="Proteomes" id="UP001346149"/>
    </source>
</evidence>
<dbReference type="AlphaFoldDB" id="A0AAN7LLU1"/>
<feature type="region of interest" description="Disordered" evidence="1">
    <location>
        <begin position="32"/>
        <end position="61"/>
    </location>
</feature>
<name>A0AAN7LLU1_TRANT</name>
<feature type="transmembrane region" description="Helical" evidence="2">
    <location>
        <begin position="95"/>
        <end position="116"/>
    </location>
</feature>
<accession>A0AAN7LLU1</accession>
<keyword evidence="2" id="KW-0472">Membrane</keyword>
<sequence>MISPRSFSLALPRSQRIRLPCLSANRGIAKAVDRRSSREREVEEAGQGETDSQREKGDDSDDYTIEFGGAVEGVSDSIEGGCRCLCDMGTCDPSILGLLCSFFILWAHAACFNLALCYNATATMHEDHKASQARPEKEAKDASAIIYVELSAIATLPVDSPSSFTKR</sequence>
<evidence type="ECO:0000256" key="2">
    <source>
        <dbReference type="SAM" id="Phobius"/>
    </source>
</evidence>
<evidence type="ECO:0000256" key="1">
    <source>
        <dbReference type="SAM" id="MobiDB-lite"/>
    </source>
</evidence>
<reference evidence="3 4" key="1">
    <citation type="journal article" date="2023" name="Hortic Res">
        <title>Pangenome of water caltrop reveals structural variations and asymmetric subgenome divergence after allopolyploidization.</title>
        <authorList>
            <person name="Zhang X."/>
            <person name="Chen Y."/>
            <person name="Wang L."/>
            <person name="Yuan Y."/>
            <person name="Fang M."/>
            <person name="Shi L."/>
            <person name="Lu R."/>
            <person name="Comes H.P."/>
            <person name="Ma Y."/>
            <person name="Chen Y."/>
            <person name="Huang G."/>
            <person name="Zhou Y."/>
            <person name="Zheng Z."/>
            <person name="Qiu Y."/>
        </authorList>
    </citation>
    <scope>NUCLEOTIDE SEQUENCE [LARGE SCALE GENOMIC DNA]</scope>
    <source>
        <strain evidence="3">F231</strain>
    </source>
</reference>
<keyword evidence="4" id="KW-1185">Reference proteome</keyword>
<keyword evidence="2" id="KW-0812">Transmembrane</keyword>
<feature type="compositionally biased region" description="Basic and acidic residues" evidence="1">
    <location>
        <begin position="32"/>
        <end position="43"/>
    </location>
</feature>
<keyword evidence="2" id="KW-1133">Transmembrane helix</keyword>
<dbReference type="EMBL" id="JAXQNO010000012">
    <property type="protein sequence ID" value="KAK4786719.1"/>
    <property type="molecule type" value="Genomic_DNA"/>
</dbReference>
<gene>
    <name evidence="3" type="ORF">SAY86_010552</name>
</gene>
<evidence type="ECO:0000313" key="3">
    <source>
        <dbReference type="EMBL" id="KAK4786719.1"/>
    </source>
</evidence>
<proteinExistence type="predicted"/>
<comment type="caution">
    <text evidence="3">The sequence shown here is derived from an EMBL/GenBank/DDBJ whole genome shotgun (WGS) entry which is preliminary data.</text>
</comment>